<dbReference type="SUPFAM" id="SSF46767">
    <property type="entry name" value="Methylated DNA-protein cysteine methyltransferase, C-terminal domain"/>
    <property type="match status" value="1"/>
</dbReference>
<dbReference type="Pfam" id="PF01035">
    <property type="entry name" value="DNA_binding_1"/>
    <property type="match status" value="1"/>
</dbReference>
<dbReference type="PROSITE" id="PS00374">
    <property type="entry name" value="MGMT"/>
    <property type="match status" value="1"/>
</dbReference>
<dbReference type="InterPro" id="IPR014048">
    <property type="entry name" value="MethylDNA_cys_MeTrfase_DNA-bd"/>
</dbReference>
<evidence type="ECO:0000313" key="8">
    <source>
        <dbReference type="EMBL" id="QNL43581.1"/>
    </source>
</evidence>
<dbReference type="InterPro" id="IPR001497">
    <property type="entry name" value="MethylDNA_cys_MeTrfase_AS"/>
</dbReference>
<keyword evidence="5" id="KW-0234">DNA repair</keyword>
<dbReference type="Proteomes" id="UP000515960">
    <property type="component" value="Chromosome"/>
</dbReference>
<sequence>MSGVFEQVYALVRQIPPGKVATYGQLAHLIGRPRGARLVGYAMSACPSSAGVPCHRVVNRFGGTTAAFDTFGPGTQRALLEAEGVAFTPEGCVDLSLHLWQPLF</sequence>
<evidence type="ECO:0000256" key="5">
    <source>
        <dbReference type="ARBA" id="ARBA00023204"/>
    </source>
</evidence>
<dbReference type="AlphaFoldDB" id="A0A7G9B200"/>
<dbReference type="GO" id="GO:0006281">
    <property type="term" value="P:DNA repair"/>
    <property type="evidence" value="ECO:0007669"/>
    <property type="project" value="UniProtKB-KW"/>
</dbReference>
<evidence type="ECO:0000256" key="1">
    <source>
        <dbReference type="ARBA" id="ARBA00001286"/>
    </source>
</evidence>
<gene>
    <name evidence="8" type="ORF">H8790_08815</name>
</gene>
<evidence type="ECO:0000256" key="6">
    <source>
        <dbReference type="ARBA" id="ARBA00049348"/>
    </source>
</evidence>
<evidence type="ECO:0000256" key="2">
    <source>
        <dbReference type="ARBA" id="ARBA00022603"/>
    </source>
</evidence>
<proteinExistence type="predicted"/>
<keyword evidence="9" id="KW-1185">Reference proteome</keyword>
<dbReference type="InterPro" id="IPR052520">
    <property type="entry name" value="ATL_DNA_repair"/>
</dbReference>
<keyword evidence="4" id="KW-0227">DNA damage</keyword>
<dbReference type="InterPro" id="IPR036217">
    <property type="entry name" value="MethylDNA_cys_MeTrfase_DNAb"/>
</dbReference>
<dbReference type="GO" id="GO:0032259">
    <property type="term" value="P:methylation"/>
    <property type="evidence" value="ECO:0007669"/>
    <property type="project" value="UniProtKB-KW"/>
</dbReference>
<evidence type="ECO:0000256" key="4">
    <source>
        <dbReference type="ARBA" id="ARBA00022763"/>
    </source>
</evidence>
<dbReference type="RefSeq" id="WP_187332172.1">
    <property type="nucleotide sequence ID" value="NZ_CP060490.1"/>
</dbReference>
<organism evidence="8 9">
    <name type="scientific">Oscillibacter hominis</name>
    <dbReference type="NCBI Taxonomy" id="2763056"/>
    <lineage>
        <taxon>Bacteria</taxon>
        <taxon>Bacillati</taxon>
        <taxon>Bacillota</taxon>
        <taxon>Clostridia</taxon>
        <taxon>Eubacteriales</taxon>
        <taxon>Oscillospiraceae</taxon>
        <taxon>Oscillibacter</taxon>
    </lineage>
</organism>
<evidence type="ECO:0000259" key="7">
    <source>
        <dbReference type="Pfam" id="PF01035"/>
    </source>
</evidence>
<dbReference type="PANTHER" id="PTHR42942">
    <property type="entry name" value="6-O-METHYLGUANINE DNA METHYLTRANSFERASE"/>
    <property type="match status" value="1"/>
</dbReference>
<dbReference type="CDD" id="cd06445">
    <property type="entry name" value="ATase"/>
    <property type="match status" value="1"/>
</dbReference>
<feature type="domain" description="Methylated-DNA-[protein]-cysteine S-methyltransferase DNA binding" evidence="7">
    <location>
        <begin position="5"/>
        <end position="85"/>
    </location>
</feature>
<dbReference type="NCBIfam" id="TIGR00589">
    <property type="entry name" value="ogt"/>
    <property type="match status" value="1"/>
</dbReference>
<reference evidence="8 9" key="1">
    <citation type="submission" date="2020-08" db="EMBL/GenBank/DDBJ databases">
        <authorList>
            <person name="Liu C."/>
            <person name="Sun Q."/>
        </authorList>
    </citation>
    <scope>NUCLEOTIDE SEQUENCE [LARGE SCALE GENOMIC DNA]</scope>
    <source>
        <strain evidence="8 9">NSJ-62</strain>
    </source>
</reference>
<protein>
    <submittedName>
        <fullName evidence="8">MGMT family protein</fullName>
    </submittedName>
</protein>
<evidence type="ECO:0000313" key="9">
    <source>
        <dbReference type="Proteomes" id="UP000515960"/>
    </source>
</evidence>
<name>A0A7G9B200_9FIRM</name>
<dbReference type="KEGG" id="ohi:H8790_08815"/>
<dbReference type="Gene3D" id="1.10.10.10">
    <property type="entry name" value="Winged helix-like DNA-binding domain superfamily/Winged helix DNA-binding domain"/>
    <property type="match status" value="1"/>
</dbReference>
<accession>A0A7G9B200</accession>
<comment type="catalytic activity">
    <reaction evidence="1">
        <text>a 4-O-methyl-thymidine in DNA + L-cysteinyl-[protein] = a thymidine in DNA + S-methyl-L-cysteinyl-[protein]</text>
        <dbReference type="Rhea" id="RHEA:53428"/>
        <dbReference type="Rhea" id="RHEA-COMP:10131"/>
        <dbReference type="Rhea" id="RHEA-COMP:10132"/>
        <dbReference type="Rhea" id="RHEA-COMP:13555"/>
        <dbReference type="Rhea" id="RHEA-COMP:13556"/>
        <dbReference type="ChEBI" id="CHEBI:29950"/>
        <dbReference type="ChEBI" id="CHEBI:82612"/>
        <dbReference type="ChEBI" id="CHEBI:137386"/>
        <dbReference type="ChEBI" id="CHEBI:137387"/>
        <dbReference type="EC" id="2.1.1.63"/>
    </reaction>
</comment>
<dbReference type="PANTHER" id="PTHR42942:SF1">
    <property type="entry name" value="ALKYLTRANSFERASE-LIKE PROTEIN 1"/>
    <property type="match status" value="1"/>
</dbReference>
<dbReference type="InterPro" id="IPR036388">
    <property type="entry name" value="WH-like_DNA-bd_sf"/>
</dbReference>
<dbReference type="GO" id="GO:0003908">
    <property type="term" value="F:methylated-DNA-[protein]-cysteine S-methyltransferase activity"/>
    <property type="evidence" value="ECO:0007669"/>
    <property type="project" value="UniProtKB-EC"/>
</dbReference>
<keyword evidence="2" id="KW-0489">Methyltransferase</keyword>
<evidence type="ECO:0000256" key="3">
    <source>
        <dbReference type="ARBA" id="ARBA00022679"/>
    </source>
</evidence>
<dbReference type="EMBL" id="CP060490">
    <property type="protein sequence ID" value="QNL43581.1"/>
    <property type="molecule type" value="Genomic_DNA"/>
</dbReference>
<comment type="catalytic activity">
    <reaction evidence="6">
        <text>a 6-O-methyl-2'-deoxyguanosine in DNA + L-cysteinyl-[protein] = S-methyl-L-cysteinyl-[protein] + a 2'-deoxyguanosine in DNA</text>
        <dbReference type="Rhea" id="RHEA:24000"/>
        <dbReference type="Rhea" id="RHEA-COMP:10131"/>
        <dbReference type="Rhea" id="RHEA-COMP:10132"/>
        <dbReference type="Rhea" id="RHEA-COMP:11367"/>
        <dbReference type="Rhea" id="RHEA-COMP:11368"/>
        <dbReference type="ChEBI" id="CHEBI:29950"/>
        <dbReference type="ChEBI" id="CHEBI:82612"/>
        <dbReference type="ChEBI" id="CHEBI:85445"/>
        <dbReference type="ChEBI" id="CHEBI:85448"/>
        <dbReference type="EC" id="2.1.1.63"/>
    </reaction>
</comment>
<keyword evidence="3" id="KW-0808">Transferase</keyword>